<accession>A0A243CPD8</accession>
<comment type="caution">
    <text evidence="1">The sequence shown here is derived from an EMBL/GenBank/DDBJ whole genome shotgun (WGS) entry which is preliminary data.</text>
</comment>
<name>A0A243CPD8_BACTU</name>
<dbReference type="Proteomes" id="UP000194911">
    <property type="component" value="Unassembled WGS sequence"/>
</dbReference>
<dbReference type="EMBL" id="NFDQ01000080">
    <property type="protein sequence ID" value="OTY67549.1"/>
    <property type="molecule type" value="Genomic_DNA"/>
</dbReference>
<organism evidence="1 2">
    <name type="scientific">Bacillus thuringiensis serovar vazensis</name>
    <dbReference type="NCBI Taxonomy" id="180867"/>
    <lineage>
        <taxon>Bacteria</taxon>
        <taxon>Bacillati</taxon>
        <taxon>Bacillota</taxon>
        <taxon>Bacilli</taxon>
        <taxon>Bacillales</taxon>
        <taxon>Bacillaceae</taxon>
        <taxon>Bacillus</taxon>
        <taxon>Bacillus cereus group</taxon>
    </lineage>
</organism>
<gene>
    <name evidence="1" type="ORF">BK749_28130</name>
</gene>
<evidence type="ECO:0000313" key="2">
    <source>
        <dbReference type="Proteomes" id="UP000194911"/>
    </source>
</evidence>
<dbReference type="AlphaFoldDB" id="A0A243CPD8"/>
<proteinExistence type="predicted"/>
<protein>
    <submittedName>
        <fullName evidence="1">Glycine dehydrogenase</fullName>
    </submittedName>
</protein>
<reference evidence="1 2" key="1">
    <citation type="submission" date="2016-10" db="EMBL/GenBank/DDBJ databases">
        <title>Comparative genomics of Bacillus thuringiensis reveals a path to pathogens against multiple invertebrate hosts.</title>
        <authorList>
            <person name="Zheng J."/>
            <person name="Gao Q."/>
            <person name="Liu H."/>
            <person name="Peng D."/>
            <person name="Ruan L."/>
            <person name="Sun M."/>
        </authorList>
    </citation>
    <scope>NUCLEOTIDE SEQUENCE [LARGE SCALE GENOMIC DNA]</scope>
    <source>
        <strain evidence="1">BGSC 4CE1</strain>
    </source>
</reference>
<evidence type="ECO:0000313" key="1">
    <source>
        <dbReference type="EMBL" id="OTY67549.1"/>
    </source>
</evidence>
<sequence>MIRITKEELAICGFFFVWRISAEIVKKMLKNYIFCFLMV</sequence>